<evidence type="ECO:0008006" key="3">
    <source>
        <dbReference type="Google" id="ProtNLM"/>
    </source>
</evidence>
<name>A0ABV6DVJ2_9BACL</name>
<dbReference type="Proteomes" id="UP001589776">
    <property type="component" value="Unassembled WGS sequence"/>
</dbReference>
<evidence type="ECO:0000313" key="1">
    <source>
        <dbReference type="EMBL" id="MFC0216685.1"/>
    </source>
</evidence>
<keyword evidence="2" id="KW-1185">Reference proteome</keyword>
<dbReference type="EMBL" id="JBHLWN010000124">
    <property type="protein sequence ID" value="MFC0216685.1"/>
    <property type="molecule type" value="Genomic_DNA"/>
</dbReference>
<sequence>MALANCKRCGTLFITQFEKHCKACAESVIEDSRKVKQFISANPWATVMEVYHKTGVSLETIYGLMERKRSAL</sequence>
<accession>A0ABV6DVJ2</accession>
<comment type="caution">
    <text evidence="1">The sequence shown here is derived from an EMBL/GenBank/DDBJ whole genome shotgun (WGS) entry which is preliminary data.</text>
</comment>
<dbReference type="RefSeq" id="WP_377475105.1">
    <property type="nucleotide sequence ID" value="NZ_JBHLWN010000124.1"/>
</dbReference>
<organism evidence="1 2">
    <name type="scientific">Paenibacillus chartarius</name>
    <dbReference type="NCBI Taxonomy" id="747481"/>
    <lineage>
        <taxon>Bacteria</taxon>
        <taxon>Bacillati</taxon>
        <taxon>Bacillota</taxon>
        <taxon>Bacilli</taxon>
        <taxon>Bacillales</taxon>
        <taxon>Paenibacillaceae</taxon>
        <taxon>Paenibacillus</taxon>
    </lineage>
</organism>
<protein>
    <recommendedName>
        <fullName evidence="3">Flagellar protein</fullName>
    </recommendedName>
</protein>
<evidence type="ECO:0000313" key="2">
    <source>
        <dbReference type="Proteomes" id="UP001589776"/>
    </source>
</evidence>
<reference evidence="1 2" key="1">
    <citation type="submission" date="2024-09" db="EMBL/GenBank/DDBJ databases">
        <authorList>
            <person name="Sun Q."/>
            <person name="Mori K."/>
        </authorList>
    </citation>
    <scope>NUCLEOTIDE SEQUENCE [LARGE SCALE GENOMIC DNA]</scope>
    <source>
        <strain evidence="1 2">CCM 7759</strain>
    </source>
</reference>
<gene>
    <name evidence="1" type="ORF">ACFFK0_30260</name>
</gene>
<proteinExistence type="predicted"/>